<evidence type="ECO:0000256" key="1">
    <source>
        <dbReference type="SAM" id="MobiDB-lite"/>
    </source>
</evidence>
<keyword evidence="4" id="KW-1185">Reference proteome</keyword>
<sequence>MRRILPAIGLFLLSPLVAEYLLGDLPLTALYALVMLAPMYGGAALLVREVCRRFGWGWPSILTLALAYSVVESSRSLATGGTSRGSAGSASRSPRSSARLVRLSTSPGHASRAASPPHRRSCS</sequence>
<dbReference type="AlphaFoldDB" id="A0A1H1MK19"/>
<protein>
    <submittedName>
        <fullName evidence="3">Uncharacterized protein</fullName>
    </submittedName>
</protein>
<feature type="transmembrane region" description="Helical" evidence="2">
    <location>
        <begin position="54"/>
        <end position="71"/>
    </location>
</feature>
<dbReference type="OrthoDB" id="8478704at2"/>
<keyword evidence="2" id="KW-0812">Transmembrane</keyword>
<evidence type="ECO:0000313" key="4">
    <source>
        <dbReference type="Proteomes" id="UP000198983"/>
    </source>
</evidence>
<evidence type="ECO:0000313" key="3">
    <source>
        <dbReference type="EMBL" id="SDR86962.1"/>
    </source>
</evidence>
<reference evidence="3 4" key="1">
    <citation type="submission" date="2016-10" db="EMBL/GenBank/DDBJ databases">
        <authorList>
            <person name="de Groot N.N."/>
        </authorList>
    </citation>
    <scope>NUCLEOTIDE SEQUENCE [LARGE SCALE GENOMIC DNA]</scope>
    <source>
        <strain evidence="3 4">DSM 22024</strain>
    </source>
</reference>
<name>A0A1H1MK19_9ACTN</name>
<dbReference type="RefSeq" id="WP_092650722.1">
    <property type="nucleotide sequence ID" value="NZ_LT629732.1"/>
</dbReference>
<dbReference type="Proteomes" id="UP000198983">
    <property type="component" value="Chromosome I"/>
</dbReference>
<gene>
    <name evidence="3" type="ORF">SAMN04489717_0854</name>
</gene>
<feature type="compositionally biased region" description="Low complexity" evidence="1">
    <location>
        <begin position="77"/>
        <end position="104"/>
    </location>
</feature>
<feature type="transmembrane region" description="Helical" evidence="2">
    <location>
        <begin position="28"/>
        <end position="47"/>
    </location>
</feature>
<organism evidence="3 4">
    <name type="scientific">Actinopolymorpha singaporensis</name>
    <dbReference type="NCBI Taxonomy" id="117157"/>
    <lineage>
        <taxon>Bacteria</taxon>
        <taxon>Bacillati</taxon>
        <taxon>Actinomycetota</taxon>
        <taxon>Actinomycetes</taxon>
        <taxon>Propionibacteriales</taxon>
        <taxon>Actinopolymorphaceae</taxon>
        <taxon>Actinopolymorpha</taxon>
    </lineage>
</organism>
<accession>A0A1H1MK19</accession>
<evidence type="ECO:0000256" key="2">
    <source>
        <dbReference type="SAM" id="Phobius"/>
    </source>
</evidence>
<feature type="region of interest" description="Disordered" evidence="1">
    <location>
        <begin position="77"/>
        <end position="123"/>
    </location>
</feature>
<dbReference type="EMBL" id="LT629732">
    <property type="protein sequence ID" value="SDR86962.1"/>
    <property type="molecule type" value="Genomic_DNA"/>
</dbReference>
<keyword evidence="2" id="KW-1133">Transmembrane helix</keyword>
<keyword evidence="2" id="KW-0472">Membrane</keyword>
<proteinExistence type="predicted"/>